<dbReference type="AlphaFoldDB" id="A0A0E9R6F9"/>
<protein>
    <submittedName>
        <fullName evidence="1">Uncharacterized protein</fullName>
    </submittedName>
</protein>
<evidence type="ECO:0000313" key="1">
    <source>
        <dbReference type="EMBL" id="JAH24714.1"/>
    </source>
</evidence>
<reference evidence="1" key="2">
    <citation type="journal article" date="2015" name="Fish Shellfish Immunol.">
        <title>Early steps in the European eel (Anguilla anguilla)-Vibrio vulnificus interaction in the gills: Role of the RtxA13 toxin.</title>
        <authorList>
            <person name="Callol A."/>
            <person name="Pajuelo D."/>
            <person name="Ebbesson L."/>
            <person name="Teles M."/>
            <person name="MacKenzie S."/>
            <person name="Amaro C."/>
        </authorList>
    </citation>
    <scope>NUCLEOTIDE SEQUENCE</scope>
</reference>
<accession>A0A0E9R6F9</accession>
<proteinExistence type="predicted"/>
<sequence>MGDTHEMNHWSASAITCPHTQPIVYTHN</sequence>
<dbReference type="EMBL" id="GBXM01083863">
    <property type="protein sequence ID" value="JAH24714.1"/>
    <property type="molecule type" value="Transcribed_RNA"/>
</dbReference>
<reference evidence="1" key="1">
    <citation type="submission" date="2014-11" db="EMBL/GenBank/DDBJ databases">
        <authorList>
            <person name="Amaro Gonzalez C."/>
        </authorList>
    </citation>
    <scope>NUCLEOTIDE SEQUENCE</scope>
</reference>
<name>A0A0E9R6F9_ANGAN</name>
<organism evidence="1">
    <name type="scientific">Anguilla anguilla</name>
    <name type="common">European freshwater eel</name>
    <name type="synonym">Muraena anguilla</name>
    <dbReference type="NCBI Taxonomy" id="7936"/>
    <lineage>
        <taxon>Eukaryota</taxon>
        <taxon>Metazoa</taxon>
        <taxon>Chordata</taxon>
        <taxon>Craniata</taxon>
        <taxon>Vertebrata</taxon>
        <taxon>Euteleostomi</taxon>
        <taxon>Actinopterygii</taxon>
        <taxon>Neopterygii</taxon>
        <taxon>Teleostei</taxon>
        <taxon>Anguilliformes</taxon>
        <taxon>Anguillidae</taxon>
        <taxon>Anguilla</taxon>
    </lineage>
</organism>